<protein>
    <submittedName>
        <fullName evidence="2">ISXO2-like transposase domain-containing protein</fullName>
    </submittedName>
</protein>
<proteinExistence type="predicted"/>
<name>A0A915D0R0_9BILA</name>
<organism evidence="1 2">
    <name type="scientific">Ditylenchus dipsaci</name>
    <dbReference type="NCBI Taxonomy" id="166011"/>
    <lineage>
        <taxon>Eukaryota</taxon>
        <taxon>Metazoa</taxon>
        <taxon>Ecdysozoa</taxon>
        <taxon>Nematoda</taxon>
        <taxon>Chromadorea</taxon>
        <taxon>Rhabditida</taxon>
        <taxon>Tylenchina</taxon>
        <taxon>Tylenchomorpha</taxon>
        <taxon>Sphaerularioidea</taxon>
        <taxon>Anguinidae</taxon>
        <taxon>Anguininae</taxon>
        <taxon>Ditylenchus</taxon>
    </lineage>
</organism>
<dbReference type="WBParaSite" id="jg14601">
    <property type="protein sequence ID" value="jg14601"/>
    <property type="gene ID" value="jg14601"/>
</dbReference>
<dbReference type="InterPro" id="IPR053164">
    <property type="entry name" value="IS1016-like_transposase"/>
</dbReference>
<evidence type="ECO:0000313" key="2">
    <source>
        <dbReference type="WBParaSite" id="jg14601"/>
    </source>
</evidence>
<dbReference type="Proteomes" id="UP000887574">
    <property type="component" value="Unplaced"/>
</dbReference>
<evidence type="ECO:0000313" key="1">
    <source>
        <dbReference type="Proteomes" id="UP000887574"/>
    </source>
</evidence>
<keyword evidence="1" id="KW-1185">Reference proteome</keyword>
<dbReference type="AlphaFoldDB" id="A0A915D0R0"/>
<reference evidence="2" key="1">
    <citation type="submission" date="2022-11" db="UniProtKB">
        <authorList>
            <consortium name="WormBaseParasite"/>
        </authorList>
    </citation>
    <scope>IDENTIFICATION</scope>
</reference>
<dbReference type="PANTHER" id="PTHR47163">
    <property type="entry name" value="DDE_TNP_IS1595 DOMAIN-CONTAINING PROTEIN"/>
    <property type="match status" value="1"/>
</dbReference>
<dbReference type="PANTHER" id="PTHR47163:SF2">
    <property type="entry name" value="SI:DKEY-17M8.2"/>
    <property type="match status" value="1"/>
</dbReference>
<sequence>MWANDYSNKQMMKETGLSKNSVCDWLTTTREVCQNYCHNQDMLGGPGRYIEMDEFSICKRKYNRGRQRIGASQWVFGGVERGHGGLSFAFRVADRKKKTLLRLIKRELQIDVEMVDGIFKLK</sequence>
<accession>A0A915D0R0</accession>